<keyword evidence="1 2" id="KW-0238">DNA-binding</keyword>
<dbReference type="PRINTS" id="PR00455">
    <property type="entry name" value="HTHTETR"/>
</dbReference>
<dbReference type="GO" id="GO:0003677">
    <property type="term" value="F:DNA binding"/>
    <property type="evidence" value="ECO:0007669"/>
    <property type="project" value="UniProtKB-UniRule"/>
</dbReference>
<organism evidence="4 5">
    <name type="scientific">Acetobacter senegalensis</name>
    <dbReference type="NCBI Taxonomy" id="446692"/>
    <lineage>
        <taxon>Bacteria</taxon>
        <taxon>Pseudomonadati</taxon>
        <taxon>Pseudomonadota</taxon>
        <taxon>Alphaproteobacteria</taxon>
        <taxon>Acetobacterales</taxon>
        <taxon>Acetobacteraceae</taxon>
        <taxon>Acetobacter</taxon>
    </lineage>
</organism>
<dbReference type="Pfam" id="PF00440">
    <property type="entry name" value="TetR_N"/>
    <property type="match status" value="1"/>
</dbReference>
<dbReference type="Gene3D" id="1.10.357.10">
    <property type="entry name" value="Tetracycline Repressor, domain 2"/>
    <property type="match status" value="1"/>
</dbReference>
<dbReference type="InterPro" id="IPR001647">
    <property type="entry name" value="HTH_TetR"/>
</dbReference>
<dbReference type="SUPFAM" id="SSF46689">
    <property type="entry name" value="Homeodomain-like"/>
    <property type="match status" value="1"/>
</dbReference>
<dbReference type="EMBL" id="JOOZ01000001">
    <property type="protein sequence ID" value="OUL67704.1"/>
    <property type="molecule type" value="Genomic_DNA"/>
</dbReference>
<reference evidence="4 5" key="1">
    <citation type="submission" date="2014-06" db="EMBL/GenBank/DDBJ databases">
        <authorList>
            <person name="Ju J."/>
            <person name="Zhang J."/>
        </authorList>
    </citation>
    <scope>NUCLEOTIDE SEQUENCE [LARGE SCALE GENOMIC DNA]</scope>
    <source>
        <strain evidence="4">DmL_050</strain>
    </source>
</reference>
<dbReference type="Proteomes" id="UP000195072">
    <property type="component" value="Unassembled WGS sequence"/>
</dbReference>
<protein>
    <recommendedName>
        <fullName evidence="3">HTH tetR-type domain-containing protein</fullName>
    </recommendedName>
</protein>
<feature type="DNA-binding region" description="H-T-H motif" evidence="2">
    <location>
        <begin position="29"/>
        <end position="48"/>
    </location>
</feature>
<dbReference type="PROSITE" id="PS01081">
    <property type="entry name" value="HTH_TETR_1"/>
    <property type="match status" value="1"/>
</dbReference>
<comment type="caution">
    <text evidence="4">The sequence shown here is derived from an EMBL/GenBank/DDBJ whole genome shotgun (WGS) entry which is preliminary data.</text>
</comment>
<evidence type="ECO:0000313" key="4">
    <source>
        <dbReference type="EMBL" id="OUL67704.1"/>
    </source>
</evidence>
<dbReference type="RefSeq" id="WP_086896534.1">
    <property type="nucleotide sequence ID" value="NZ_JOOZ01000001.1"/>
</dbReference>
<feature type="domain" description="HTH tetR-type" evidence="3">
    <location>
        <begin position="7"/>
        <end position="66"/>
    </location>
</feature>
<evidence type="ECO:0000313" key="5">
    <source>
        <dbReference type="Proteomes" id="UP000195072"/>
    </source>
</evidence>
<sequence length="191" mass="21799">MARPLSDEKRLAILGASITAIASSGLSASTATIARSAGVSEGTIFTYFKNKNCLLNSVELHIKNDLFDYINNDMRRTTDEEVWLRWFWNKYIEWGANSPEKYRAMRCLSVSDVLTDEVRHEVRKKFLKFDEIIASGKQNGILREQPNEFIYGITDSLATMTIEIICKFPSKLDLYRDLGWKAFLLAISSAR</sequence>
<evidence type="ECO:0000256" key="1">
    <source>
        <dbReference type="ARBA" id="ARBA00023125"/>
    </source>
</evidence>
<proteinExistence type="predicted"/>
<evidence type="ECO:0000256" key="2">
    <source>
        <dbReference type="PROSITE-ProRule" id="PRU00335"/>
    </source>
</evidence>
<evidence type="ECO:0000259" key="3">
    <source>
        <dbReference type="PROSITE" id="PS50977"/>
    </source>
</evidence>
<name>A0A252EN74_9PROT</name>
<dbReference type="InterPro" id="IPR009057">
    <property type="entry name" value="Homeodomain-like_sf"/>
</dbReference>
<dbReference type="PROSITE" id="PS50977">
    <property type="entry name" value="HTH_TETR_2"/>
    <property type="match status" value="1"/>
</dbReference>
<dbReference type="InterPro" id="IPR023772">
    <property type="entry name" value="DNA-bd_HTH_TetR-type_CS"/>
</dbReference>
<gene>
    <name evidence="4" type="ORF">HK16_00135</name>
</gene>
<dbReference type="AlphaFoldDB" id="A0A252EN74"/>
<accession>A0A252EN74</accession>